<evidence type="ECO:0000256" key="1">
    <source>
        <dbReference type="SAM" id="Coils"/>
    </source>
</evidence>
<evidence type="ECO:0000313" key="3">
    <source>
        <dbReference type="Proteomes" id="UP000611796"/>
    </source>
</evidence>
<proteinExistence type="predicted"/>
<evidence type="ECO:0000313" key="2">
    <source>
        <dbReference type="EMBL" id="MBC6002564.1"/>
    </source>
</evidence>
<dbReference type="Proteomes" id="UP000611796">
    <property type="component" value="Unassembled WGS sequence"/>
</dbReference>
<comment type="caution">
    <text evidence="2">The sequence shown here is derived from an EMBL/GenBank/DDBJ whole genome shotgun (WGS) entry which is preliminary data.</text>
</comment>
<dbReference type="RefSeq" id="WP_147545514.1">
    <property type="nucleotide sequence ID" value="NZ_JACRWD010000001.1"/>
</dbReference>
<feature type="coiled-coil region" evidence="1">
    <location>
        <begin position="38"/>
        <end position="72"/>
    </location>
</feature>
<name>A0ABR7K0B8_9FIRM</name>
<keyword evidence="1" id="KW-0175">Coiled coil</keyword>
<keyword evidence="3" id="KW-1185">Reference proteome</keyword>
<accession>A0ABR7K0B8</accession>
<gene>
    <name evidence="2" type="ORF">H8891_02025</name>
</gene>
<reference evidence="2 3" key="1">
    <citation type="submission" date="2020-08" db="EMBL/GenBank/DDBJ databases">
        <authorList>
            <person name="Liu C."/>
            <person name="Sun Q."/>
        </authorList>
    </citation>
    <scope>NUCLEOTIDE SEQUENCE [LARGE SCALE GENOMIC DNA]</scope>
    <source>
        <strain evidence="2 3">NSJ-45</strain>
    </source>
</reference>
<organism evidence="2 3">
    <name type="scientific">Paeniclostridium hominis</name>
    <dbReference type="NCBI Taxonomy" id="2764329"/>
    <lineage>
        <taxon>Bacteria</taxon>
        <taxon>Bacillati</taxon>
        <taxon>Bacillota</taxon>
        <taxon>Clostridia</taxon>
        <taxon>Peptostreptococcales</taxon>
        <taxon>Peptostreptococcaceae</taxon>
        <taxon>Paeniclostridium</taxon>
    </lineage>
</organism>
<sequence>MSNNCKKKCNKFNQGCNKKHDNDCCECSKFQEISREKCEQANCIIERANRIAQQARQAQQRAERLKQQSIEECSRANCLWEEYKRLSRQGEELMKQAKDCLEASVQCFKECHKEECGCSINDCEWKIECKDDKHTCDHSCKCNHNWGC</sequence>
<protein>
    <submittedName>
        <fullName evidence="2">Uncharacterized protein</fullName>
    </submittedName>
</protein>
<dbReference type="EMBL" id="JACRWD010000001">
    <property type="protein sequence ID" value="MBC6002564.1"/>
    <property type="molecule type" value="Genomic_DNA"/>
</dbReference>